<dbReference type="CDD" id="cd19145">
    <property type="entry name" value="AKR_AKR13D1"/>
    <property type="match status" value="1"/>
</dbReference>
<dbReference type="SUPFAM" id="SSF51430">
    <property type="entry name" value="NAD(P)-linked oxidoreductase"/>
    <property type="match status" value="1"/>
</dbReference>
<dbReference type="InterPro" id="IPR050791">
    <property type="entry name" value="Aldo-Keto_reductase"/>
</dbReference>
<dbReference type="PRINTS" id="PR00069">
    <property type="entry name" value="ALDKETRDTASE"/>
</dbReference>
<dbReference type="AlphaFoldDB" id="A0ABD1YSW6"/>
<accession>A0ABD1YSW6</accession>
<proteinExistence type="predicted"/>
<comment type="caution">
    <text evidence="3">The sequence shown here is derived from an EMBL/GenBank/DDBJ whole genome shotgun (WGS) entry which is preliminary data.</text>
</comment>
<evidence type="ECO:0000256" key="1">
    <source>
        <dbReference type="ARBA" id="ARBA00023002"/>
    </source>
</evidence>
<evidence type="ECO:0000313" key="3">
    <source>
        <dbReference type="EMBL" id="KAL2633860.1"/>
    </source>
</evidence>
<name>A0ABD1YSW6_9MARC</name>
<dbReference type="PANTHER" id="PTHR43625">
    <property type="entry name" value="AFLATOXIN B1 ALDEHYDE REDUCTASE"/>
    <property type="match status" value="1"/>
</dbReference>
<dbReference type="EMBL" id="JBHFFA010000003">
    <property type="protein sequence ID" value="KAL2633860.1"/>
    <property type="molecule type" value="Genomic_DNA"/>
</dbReference>
<dbReference type="Gene3D" id="3.20.20.100">
    <property type="entry name" value="NADP-dependent oxidoreductase domain"/>
    <property type="match status" value="1"/>
</dbReference>
<reference evidence="3 4" key="1">
    <citation type="submission" date="2024-09" db="EMBL/GenBank/DDBJ databases">
        <title>Chromosome-scale assembly of Riccia fluitans.</title>
        <authorList>
            <person name="Paukszto L."/>
            <person name="Sawicki J."/>
            <person name="Karawczyk K."/>
            <person name="Piernik-Szablinska J."/>
            <person name="Szczecinska M."/>
            <person name="Mazdziarz M."/>
        </authorList>
    </citation>
    <scope>NUCLEOTIDE SEQUENCE [LARGE SCALE GENOMIC DNA]</scope>
    <source>
        <strain evidence="3">Rf_01</strain>
        <tissue evidence="3">Aerial parts of the thallus</tissue>
    </source>
</reference>
<protein>
    <recommendedName>
        <fullName evidence="2">NADP-dependent oxidoreductase domain-containing protein</fullName>
    </recommendedName>
</protein>
<sequence length="349" mass="38658">MASVSSSRYLPRRKLGTQGLEVSALGLGCMSLTGGYGSFTSEEAEKVALDVVKHSYDKGLTFFDTADFYGNHQNEIVLGKAIKDVPRDQLQIATKFGLSLANGKIVVRADPKYVRECCEASLQRLGVDYIDLYYQHRTDSTVPIEKTVGELKKLVEEGKVKYIGLSEACASDIRRAHAVHPITAVQLEWALWTRDVEEEIIPLCRELGIGIVAYGPLGRGFLAGKGLVEKLNEDDIRLKTHPRFQPENIEKNKLLYERIVALAEKHGCTPGQLSLAWLLQQGDDIVPIPGTSKVKNLEENLGSVHVKLESKDLQNLEAAVPVGEVSGESVPEYWRTKNYKAKQTPPLED</sequence>
<dbReference type="InterPro" id="IPR020471">
    <property type="entry name" value="AKR"/>
</dbReference>
<gene>
    <name evidence="3" type="ORF">R1flu_005339</name>
</gene>
<dbReference type="Pfam" id="PF00248">
    <property type="entry name" value="Aldo_ket_red"/>
    <property type="match status" value="1"/>
</dbReference>
<keyword evidence="1" id="KW-0560">Oxidoreductase</keyword>
<dbReference type="Proteomes" id="UP001605036">
    <property type="component" value="Unassembled WGS sequence"/>
</dbReference>
<evidence type="ECO:0000313" key="4">
    <source>
        <dbReference type="Proteomes" id="UP001605036"/>
    </source>
</evidence>
<evidence type="ECO:0000259" key="2">
    <source>
        <dbReference type="Pfam" id="PF00248"/>
    </source>
</evidence>
<dbReference type="InterPro" id="IPR036812">
    <property type="entry name" value="NAD(P)_OxRdtase_dom_sf"/>
</dbReference>
<dbReference type="GO" id="GO:0016491">
    <property type="term" value="F:oxidoreductase activity"/>
    <property type="evidence" value="ECO:0007669"/>
    <property type="project" value="UniProtKB-KW"/>
</dbReference>
<dbReference type="PANTHER" id="PTHR43625:SF81">
    <property type="entry name" value="OS01G0618100 PROTEIN"/>
    <property type="match status" value="1"/>
</dbReference>
<keyword evidence="4" id="KW-1185">Reference proteome</keyword>
<feature type="domain" description="NADP-dependent oxidoreductase" evidence="2">
    <location>
        <begin position="25"/>
        <end position="319"/>
    </location>
</feature>
<dbReference type="InterPro" id="IPR023210">
    <property type="entry name" value="NADP_OxRdtase_dom"/>
</dbReference>
<organism evidence="3 4">
    <name type="scientific">Riccia fluitans</name>
    <dbReference type="NCBI Taxonomy" id="41844"/>
    <lineage>
        <taxon>Eukaryota</taxon>
        <taxon>Viridiplantae</taxon>
        <taxon>Streptophyta</taxon>
        <taxon>Embryophyta</taxon>
        <taxon>Marchantiophyta</taxon>
        <taxon>Marchantiopsida</taxon>
        <taxon>Marchantiidae</taxon>
        <taxon>Marchantiales</taxon>
        <taxon>Ricciaceae</taxon>
        <taxon>Riccia</taxon>
    </lineage>
</organism>